<accession>A0A078B5T9</accession>
<dbReference type="InParanoid" id="A0A078B5T9"/>
<dbReference type="Proteomes" id="UP000039865">
    <property type="component" value="Unassembled WGS sequence"/>
</dbReference>
<proteinExistence type="predicted"/>
<evidence type="ECO:0000313" key="1">
    <source>
        <dbReference type="EMBL" id="CDW89586.1"/>
    </source>
</evidence>
<dbReference type="AlphaFoldDB" id="A0A078B5T9"/>
<keyword evidence="2" id="KW-1185">Reference proteome</keyword>
<evidence type="ECO:0000313" key="2">
    <source>
        <dbReference type="Proteomes" id="UP000039865"/>
    </source>
</evidence>
<sequence>MVQNHCSQKRDCIHIIDKQCYKTEFRYYNDQIRFFKRQNQKLDFLLRDFAFWKIAVPFEEIIQIGQQQDKWMRFKFINKSGRHQSAVATLDQILQTYSD</sequence>
<gene>
    <name evidence="1" type="primary">Contig4122.g4410</name>
    <name evidence="1" type="ORF">STYLEM_18720</name>
</gene>
<name>A0A078B5T9_STYLE</name>
<organism evidence="1 2">
    <name type="scientific">Stylonychia lemnae</name>
    <name type="common">Ciliate</name>
    <dbReference type="NCBI Taxonomy" id="5949"/>
    <lineage>
        <taxon>Eukaryota</taxon>
        <taxon>Sar</taxon>
        <taxon>Alveolata</taxon>
        <taxon>Ciliophora</taxon>
        <taxon>Intramacronucleata</taxon>
        <taxon>Spirotrichea</taxon>
        <taxon>Stichotrichia</taxon>
        <taxon>Sporadotrichida</taxon>
        <taxon>Oxytrichidae</taxon>
        <taxon>Stylonychinae</taxon>
        <taxon>Stylonychia</taxon>
    </lineage>
</organism>
<protein>
    <submittedName>
        <fullName evidence="1">Uncharacterized protein</fullName>
    </submittedName>
</protein>
<reference evidence="1 2" key="1">
    <citation type="submission" date="2014-06" db="EMBL/GenBank/DDBJ databases">
        <authorList>
            <person name="Swart Estienne"/>
        </authorList>
    </citation>
    <scope>NUCLEOTIDE SEQUENCE [LARGE SCALE GENOMIC DNA]</scope>
    <source>
        <strain evidence="1 2">130c</strain>
    </source>
</reference>
<dbReference type="EMBL" id="CCKQ01017688">
    <property type="protein sequence ID" value="CDW89586.1"/>
    <property type="molecule type" value="Genomic_DNA"/>
</dbReference>